<evidence type="ECO:0000313" key="13">
    <source>
        <dbReference type="Proteomes" id="UP000033200"/>
    </source>
</evidence>
<evidence type="ECO:0000259" key="10">
    <source>
        <dbReference type="Pfam" id="PF02879"/>
    </source>
</evidence>
<keyword evidence="4 7" id="KW-0479">Metal-binding</keyword>
<evidence type="ECO:0000259" key="9">
    <source>
        <dbReference type="Pfam" id="PF02878"/>
    </source>
</evidence>
<dbReference type="Proteomes" id="UP000033200">
    <property type="component" value="Chromosome"/>
</dbReference>
<dbReference type="PRINTS" id="PR00509">
    <property type="entry name" value="PGMPMM"/>
</dbReference>
<dbReference type="AlphaFoldDB" id="A0A097EJR1"/>
<accession>A0A097EJR1</accession>
<comment type="cofactor">
    <cofactor evidence="1">
        <name>Mg(2+)</name>
        <dbReference type="ChEBI" id="CHEBI:18420"/>
    </cofactor>
</comment>
<dbReference type="HOGENOM" id="CLU_016950_9_1_5"/>
<dbReference type="InterPro" id="IPR016066">
    <property type="entry name" value="A-D-PHexomutase_CS"/>
</dbReference>
<keyword evidence="13" id="KW-1185">Reference proteome</keyword>
<dbReference type="STRING" id="1549858.MC45_17180"/>
<evidence type="ECO:0000256" key="2">
    <source>
        <dbReference type="ARBA" id="ARBA00010231"/>
    </source>
</evidence>
<dbReference type="InterPro" id="IPR005843">
    <property type="entry name" value="A-D-PHexomutase_C"/>
</dbReference>
<dbReference type="eggNOG" id="COG1109">
    <property type="taxonomic scope" value="Bacteria"/>
</dbReference>
<dbReference type="PANTHER" id="PTHR43771:SF2">
    <property type="entry name" value="PHOSPHOMANNOMUTASE_PHOSPHOGLUCOMUTASE"/>
    <property type="match status" value="1"/>
</dbReference>
<dbReference type="InterPro" id="IPR005846">
    <property type="entry name" value="A-D-PHexomutase_a/b/a-III"/>
</dbReference>
<dbReference type="SUPFAM" id="SSF55957">
    <property type="entry name" value="Phosphoglucomutase, C-terminal domain"/>
    <property type="match status" value="1"/>
</dbReference>
<dbReference type="PANTHER" id="PTHR43771">
    <property type="entry name" value="PHOSPHOMANNOMUTASE"/>
    <property type="match status" value="1"/>
</dbReference>
<proteinExistence type="inferred from homology"/>
<name>A0A097EJR1_9SPHN</name>
<feature type="domain" description="Alpha-D-phosphohexomutase alpha/beta/alpha" evidence="9">
    <location>
        <begin position="10"/>
        <end position="119"/>
    </location>
</feature>
<dbReference type="KEGG" id="stax:MC45_17180"/>
<feature type="domain" description="Alpha-D-phosphohexomutase C-terminal" evidence="8">
    <location>
        <begin position="375"/>
        <end position="445"/>
    </location>
</feature>
<evidence type="ECO:0000256" key="3">
    <source>
        <dbReference type="ARBA" id="ARBA00022553"/>
    </source>
</evidence>
<dbReference type="GO" id="GO:0000287">
    <property type="term" value="F:magnesium ion binding"/>
    <property type="evidence" value="ECO:0007669"/>
    <property type="project" value="InterPro"/>
</dbReference>
<sequence length="455" mass="47657">MSHVLSPAILREYDVRGTVGRNLGTPDATAIGRSFATRVRAAGGHRVAVGRDGRLSSPELEAALVAGLTAGGVDVVRIGIGPTPMLYFAEATLGVDAGIHVTGSHNPRDDNGFKMVLGHRSFYGADVQDLARLAAAGAWSAGAGTVTDADVLDAYVARLLAGHGGGSYRIGWDCGNGAAGPAVEALTAQLPGEHHLLYTEVDGRFPNHHPDPTEEHNLDDLKALVRREGLDFGIAFDGDGDRIGAVDGAGRVLWGDQLLSLLIAPVLADLPGATVVADVKSSQFVFDRIAELGGTPVMGATGHSLMKEAMLAHHAPIAGELSGHIFFAHDWYGFDDALHAAVQLIRAVHLSGRSLTQLRDAMPPLVNTPDLRFPVDPARKFAVIDEVRTRLEAAGTAVIAIDGVRVTTPRGWWLLRASNTQDVLTARAESADQAGLDALLAAIDAALAASGVTRD</sequence>
<evidence type="ECO:0000256" key="6">
    <source>
        <dbReference type="ARBA" id="ARBA00023235"/>
    </source>
</evidence>
<evidence type="ECO:0000256" key="4">
    <source>
        <dbReference type="ARBA" id="ARBA00022723"/>
    </source>
</evidence>
<evidence type="ECO:0000313" key="12">
    <source>
        <dbReference type="EMBL" id="AIT07797.1"/>
    </source>
</evidence>
<dbReference type="Gene3D" id="3.30.310.50">
    <property type="entry name" value="Alpha-D-phosphohexomutase, C-terminal domain"/>
    <property type="match status" value="1"/>
</dbReference>
<reference evidence="12 13" key="1">
    <citation type="submission" date="2014-09" db="EMBL/GenBank/DDBJ databases">
        <title>Using Illumina technology Improving SMRT sequencing Genome Assembly by RASTools.</title>
        <authorList>
            <person name="Zhou Y."/>
            <person name="Ma T."/>
            <person name="Liu T."/>
        </authorList>
    </citation>
    <scope>NUCLEOTIDE SEQUENCE [LARGE SCALE GENOMIC DNA]</scope>
    <source>
        <strain evidence="12 13">ATCC 55669</strain>
    </source>
</reference>
<evidence type="ECO:0000259" key="8">
    <source>
        <dbReference type="Pfam" id="PF00408"/>
    </source>
</evidence>
<evidence type="ECO:0000256" key="1">
    <source>
        <dbReference type="ARBA" id="ARBA00001946"/>
    </source>
</evidence>
<dbReference type="InterPro" id="IPR036900">
    <property type="entry name" value="A-D-PHexomutase_C_sf"/>
</dbReference>
<dbReference type="CDD" id="cd03089">
    <property type="entry name" value="PMM_PGM"/>
    <property type="match status" value="1"/>
</dbReference>
<dbReference type="RefSeq" id="WP_038665798.1">
    <property type="nucleotide sequence ID" value="NZ_CP009571.1"/>
</dbReference>
<gene>
    <name evidence="12" type="ORF">MC45_17180</name>
</gene>
<dbReference type="Pfam" id="PF00408">
    <property type="entry name" value="PGM_PMM_IV"/>
    <property type="match status" value="1"/>
</dbReference>
<dbReference type="PROSITE" id="PS00710">
    <property type="entry name" value="PGM_PMM"/>
    <property type="match status" value="1"/>
</dbReference>
<dbReference type="Pfam" id="PF02879">
    <property type="entry name" value="PGM_PMM_II"/>
    <property type="match status" value="1"/>
</dbReference>
<dbReference type="InterPro" id="IPR005845">
    <property type="entry name" value="A-D-PHexomutase_a/b/a-II"/>
</dbReference>
<evidence type="ECO:0000259" key="11">
    <source>
        <dbReference type="Pfam" id="PF02880"/>
    </source>
</evidence>
<evidence type="ECO:0000256" key="7">
    <source>
        <dbReference type="RuleBase" id="RU004326"/>
    </source>
</evidence>
<dbReference type="Pfam" id="PF02880">
    <property type="entry name" value="PGM_PMM_III"/>
    <property type="match status" value="1"/>
</dbReference>
<feature type="domain" description="Alpha-D-phosphohexomutase alpha/beta/alpha" evidence="11">
    <location>
        <begin position="254"/>
        <end position="362"/>
    </location>
</feature>
<keyword evidence="3" id="KW-0597">Phosphoprotein</keyword>
<dbReference type="Pfam" id="PF02878">
    <property type="entry name" value="PGM_PMM_I"/>
    <property type="match status" value="1"/>
</dbReference>
<keyword evidence="5 7" id="KW-0460">Magnesium</keyword>
<dbReference type="SUPFAM" id="SSF53738">
    <property type="entry name" value="Phosphoglucomutase, first 3 domains"/>
    <property type="match status" value="3"/>
</dbReference>
<dbReference type="NCBIfam" id="NF046027">
    <property type="entry name" value="PhglucPhmanMutPgmG"/>
    <property type="match status" value="1"/>
</dbReference>
<dbReference type="InterPro" id="IPR016055">
    <property type="entry name" value="A-D-PHexomutase_a/b/a-I/II/III"/>
</dbReference>
<feature type="domain" description="Alpha-D-phosphohexomutase alpha/beta/alpha" evidence="10">
    <location>
        <begin position="167"/>
        <end position="250"/>
    </location>
</feature>
<comment type="similarity">
    <text evidence="2 7">Belongs to the phosphohexose mutase family.</text>
</comment>
<organism evidence="12 13">
    <name type="scientific">Sphingomonas taxi</name>
    <dbReference type="NCBI Taxonomy" id="1549858"/>
    <lineage>
        <taxon>Bacteria</taxon>
        <taxon>Pseudomonadati</taxon>
        <taxon>Pseudomonadota</taxon>
        <taxon>Alphaproteobacteria</taxon>
        <taxon>Sphingomonadales</taxon>
        <taxon>Sphingomonadaceae</taxon>
        <taxon>Sphingomonas</taxon>
    </lineage>
</organism>
<keyword evidence="6" id="KW-0413">Isomerase</keyword>
<dbReference type="InterPro" id="IPR005841">
    <property type="entry name" value="Alpha-D-phosphohexomutase_SF"/>
</dbReference>
<dbReference type="EMBL" id="CP009571">
    <property type="protein sequence ID" value="AIT07797.1"/>
    <property type="molecule type" value="Genomic_DNA"/>
</dbReference>
<dbReference type="GO" id="GO:0016868">
    <property type="term" value="F:intramolecular phosphotransferase activity"/>
    <property type="evidence" value="ECO:0007669"/>
    <property type="project" value="InterPro"/>
</dbReference>
<dbReference type="Gene3D" id="3.40.120.10">
    <property type="entry name" value="Alpha-D-Glucose-1,6-Bisphosphate, subunit A, domain 3"/>
    <property type="match status" value="3"/>
</dbReference>
<dbReference type="InterPro" id="IPR005844">
    <property type="entry name" value="A-D-PHexomutase_a/b/a-I"/>
</dbReference>
<dbReference type="GO" id="GO:0005975">
    <property type="term" value="P:carbohydrate metabolic process"/>
    <property type="evidence" value="ECO:0007669"/>
    <property type="project" value="InterPro"/>
</dbReference>
<evidence type="ECO:0000256" key="5">
    <source>
        <dbReference type="ARBA" id="ARBA00022842"/>
    </source>
</evidence>
<protein>
    <submittedName>
        <fullName evidence="12">Phosphomannomutase</fullName>
    </submittedName>
</protein>